<dbReference type="Gene3D" id="6.10.250.690">
    <property type="match status" value="1"/>
</dbReference>
<organism evidence="8 9">
    <name type="scientific">Neomoorella glycerini</name>
    <dbReference type="NCBI Taxonomy" id="55779"/>
    <lineage>
        <taxon>Bacteria</taxon>
        <taxon>Bacillati</taxon>
        <taxon>Bacillota</taxon>
        <taxon>Clostridia</taxon>
        <taxon>Neomoorellales</taxon>
        <taxon>Neomoorellaceae</taxon>
        <taxon>Neomoorella</taxon>
    </lineage>
</organism>
<keyword evidence="5" id="KW-0238">DNA-binding</keyword>
<keyword evidence="3" id="KW-0902">Two-component regulatory system</keyword>
<keyword evidence="9" id="KW-1185">Reference proteome</keyword>
<accession>A0A0C7N7V8</accession>
<dbReference type="GO" id="GO:0006355">
    <property type="term" value="P:regulation of DNA-templated transcription"/>
    <property type="evidence" value="ECO:0007669"/>
    <property type="project" value="InterPro"/>
</dbReference>
<dbReference type="Pfam" id="PF00072">
    <property type="entry name" value="Response_reg"/>
    <property type="match status" value="1"/>
</dbReference>
<dbReference type="InterPro" id="IPR016032">
    <property type="entry name" value="Sig_transdc_resp-reg_C-effctor"/>
</dbReference>
<dbReference type="InterPro" id="IPR039420">
    <property type="entry name" value="WalR-like"/>
</dbReference>
<dbReference type="InterPro" id="IPR001867">
    <property type="entry name" value="OmpR/PhoB-type_DNA-bd"/>
</dbReference>
<evidence type="ECO:0000256" key="6">
    <source>
        <dbReference type="ARBA" id="ARBA00023163"/>
    </source>
</evidence>
<dbReference type="STRING" id="55779.2482"/>
<dbReference type="GO" id="GO:0000976">
    <property type="term" value="F:transcription cis-regulatory region binding"/>
    <property type="evidence" value="ECO:0007669"/>
    <property type="project" value="TreeGrafter"/>
</dbReference>
<dbReference type="GO" id="GO:0005829">
    <property type="term" value="C:cytosol"/>
    <property type="evidence" value="ECO:0007669"/>
    <property type="project" value="TreeGrafter"/>
</dbReference>
<dbReference type="Gene3D" id="3.40.50.2300">
    <property type="match status" value="1"/>
</dbReference>
<dbReference type="SMART" id="SM00448">
    <property type="entry name" value="REC"/>
    <property type="match status" value="1"/>
</dbReference>
<reference evidence="8 9" key="1">
    <citation type="submission" date="2019-11" db="EMBL/GenBank/DDBJ databases">
        <title>Genome sequence of Moorella glycerini DSM11254.</title>
        <authorList>
            <person name="Poehlein A."/>
            <person name="Boeer T."/>
            <person name="Daniel R."/>
        </authorList>
    </citation>
    <scope>NUCLEOTIDE SEQUENCE [LARGE SCALE GENOMIC DNA]</scope>
    <source>
        <strain evidence="8 9">DSM 11254</strain>
    </source>
</reference>
<dbReference type="FunFam" id="3.40.50.2300:FF:000001">
    <property type="entry name" value="DNA-binding response regulator PhoB"/>
    <property type="match status" value="1"/>
</dbReference>
<dbReference type="Proteomes" id="UP000425916">
    <property type="component" value="Chromosome"/>
</dbReference>
<dbReference type="GO" id="GO:0000156">
    <property type="term" value="F:phosphorelay response regulator activity"/>
    <property type="evidence" value="ECO:0007669"/>
    <property type="project" value="TreeGrafter"/>
</dbReference>
<protein>
    <recommendedName>
        <fullName evidence="1">Stage 0 sporulation protein A homolog</fullName>
    </recommendedName>
</protein>
<dbReference type="CDD" id="cd00383">
    <property type="entry name" value="trans_reg_C"/>
    <property type="match status" value="1"/>
</dbReference>
<dbReference type="RefSeq" id="WP_106007030.1">
    <property type="nucleotide sequence ID" value="NZ_CP046244.1"/>
</dbReference>
<dbReference type="EMBL" id="CP046244">
    <property type="protein sequence ID" value="QGP93096.1"/>
    <property type="molecule type" value="Genomic_DNA"/>
</dbReference>
<proteinExistence type="predicted"/>
<evidence type="ECO:0000256" key="1">
    <source>
        <dbReference type="ARBA" id="ARBA00018672"/>
    </source>
</evidence>
<name>A0A0C7N7V8_9FIRM</name>
<dbReference type="SMART" id="SM00862">
    <property type="entry name" value="Trans_reg_C"/>
    <property type="match status" value="1"/>
</dbReference>
<keyword evidence="6" id="KW-0804">Transcription</keyword>
<dbReference type="FunFam" id="1.10.10.10:FF:000018">
    <property type="entry name" value="DNA-binding response regulator ResD"/>
    <property type="match status" value="1"/>
</dbReference>
<evidence type="ECO:0000256" key="4">
    <source>
        <dbReference type="ARBA" id="ARBA00023015"/>
    </source>
</evidence>
<comment type="function">
    <text evidence="7">May play the central regulatory role in sporulation. It may be an element of the effector pathway responsible for the activation of sporulation genes in response to nutritional stress. Spo0A may act in concert with spo0H (a sigma factor) to control the expression of some genes that are critical to the sporulation process.</text>
</comment>
<dbReference type="PANTHER" id="PTHR48111:SF4">
    <property type="entry name" value="DNA-BINDING DUAL TRANSCRIPTIONAL REGULATOR OMPR"/>
    <property type="match status" value="1"/>
</dbReference>
<evidence type="ECO:0000256" key="3">
    <source>
        <dbReference type="ARBA" id="ARBA00023012"/>
    </source>
</evidence>
<keyword evidence="4" id="KW-0805">Transcription regulation</keyword>
<evidence type="ECO:0000256" key="5">
    <source>
        <dbReference type="ARBA" id="ARBA00023125"/>
    </source>
</evidence>
<keyword evidence="2" id="KW-0597">Phosphoprotein</keyword>
<dbReference type="PANTHER" id="PTHR48111">
    <property type="entry name" value="REGULATOR OF RPOS"/>
    <property type="match status" value="1"/>
</dbReference>
<dbReference type="SUPFAM" id="SSF46894">
    <property type="entry name" value="C-terminal effector domain of the bipartite response regulators"/>
    <property type="match status" value="1"/>
</dbReference>
<dbReference type="Pfam" id="PF00486">
    <property type="entry name" value="Trans_reg_C"/>
    <property type="match status" value="1"/>
</dbReference>
<gene>
    <name evidence="8" type="primary">phoP_3</name>
    <name evidence="8" type="ORF">MGLY_24930</name>
</gene>
<evidence type="ECO:0000313" key="9">
    <source>
        <dbReference type="Proteomes" id="UP000425916"/>
    </source>
</evidence>
<dbReference type="Gene3D" id="1.10.10.10">
    <property type="entry name" value="Winged helix-like DNA-binding domain superfamily/Winged helix DNA-binding domain"/>
    <property type="match status" value="1"/>
</dbReference>
<dbReference type="InterPro" id="IPR011006">
    <property type="entry name" value="CheY-like_superfamily"/>
</dbReference>
<dbReference type="OrthoDB" id="152576at2"/>
<sequence>MDKKKILIIEDEEKIATMIQQYLLKEQFAVLIAADGVMGLKKARQEKPDLIILDLMLPGLSGLDVCREIRKESQVPIIMLTAKAEEIDKLLGLELGADDYITKPFSLAELAARIRAVLRRTGGQEQPKNTVQTRGDLTIDFSGLQVYKKGQPLNLTPTEFNLLSVLFQHPGRVYSRLQLLDAALGEAYQGYERSIDTHISNLRRKIEDDPANPRYILTVYGVGYKFGEG</sequence>
<dbReference type="GO" id="GO:0032993">
    <property type="term" value="C:protein-DNA complex"/>
    <property type="evidence" value="ECO:0007669"/>
    <property type="project" value="TreeGrafter"/>
</dbReference>
<evidence type="ECO:0000256" key="2">
    <source>
        <dbReference type="ARBA" id="ARBA00022553"/>
    </source>
</evidence>
<dbReference type="SUPFAM" id="SSF52172">
    <property type="entry name" value="CheY-like"/>
    <property type="match status" value="1"/>
</dbReference>
<dbReference type="PROSITE" id="PS51755">
    <property type="entry name" value="OMPR_PHOB"/>
    <property type="match status" value="1"/>
</dbReference>
<dbReference type="PROSITE" id="PS50110">
    <property type="entry name" value="RESPONSE_REGULATORY"/>
    <property type="match status" value="1"/>
</dbReference>
<evidence type="ECO:0000313" key="8">
    <source>
        <dbReference type="EMBL" id="QGP93096.1"/>
    </source>
</evidence>
<dbReference type="InterPro" id="IPR001789">
    <property type="entry name" value="Sig_transdc_resp-reg_receiver"/>
</dbReference>
<evidence type="ECO:0000256" key="7">
    <source>
        <dbReference type="ARBA" id="ARBA00024867"/>
    </source>
</evidence>
<dbReference type="AlphaFoldDB" id="A0A0C7N7V8"/>
<dbReference type="InterPro" id="IPR036388">
    <property type="entry name" value="WH-like_DNA-bd_sf"/>
</dbReference>